<dbReference type="EMBL" id="FNUT01000010">
    <property type="protein sequence ID" value="SEG59384.1"/>
    <property type="molecule type" value="Genomic_DNA"/>
</dbReference>
<dbReference type="Proteomes" id="UP000236731">
    <property type="component" value="Unassembled WGS sequence"/>
</dbReference>
<dbReference type="RefSeq" id="WP_103907203.1">
    <property type="nucleotide sequence ID" value="NZ_CP049246.1"/>
</dbReference>
<evidence type="ECO:0000313" key="2">
    <source>
        <dbReference type="EMBL" id="SEG59384.1"/>
    </source>
</evidence>
<feature type="domain" description="Suppressor of fused-like" evidence="1">
    <location>
        <begin position="56"/>
        <end position="179"/>
    </location>
</feature>
<name>A0A1H6BFK5_9SPHI</name>
<reference evidence="3" key="1">
    <citation type="submission" date="2016-10" db="EMBL/GenBank/DDBJ databases">
        <authorList>
            <person name="Varghese N."/>
            <person name="Submissions S."/>
        </authorList>
    </citation>
    <scope>NUCLEOTIDE SEQUENCE [LARGE SCALE GENOMIC DNA]</scope>
    <source>
        <strain evidence="3">DSM 22361</strain>
    </source>
</reference>
<evidence type="ECO:0000259" key="1">
    <source>
        <dbReference type="Pfam" id="PF05076"/>
    </source>
</evidence>
<organism evidence="2 3">
    <name type="scientific">Sphingobacterium lactis</name>
    <dbReference type="NCBI Taxonomy" id="797291"/>
    <lineage>
        <taxon>Bacteria</taxon>
        <taxon>Pseudomonadati</taxon>
        <taxon>Bacteroidota</taxon>
        <taxon>Sphingobacteriia</taxon>
        <taxon>Sphingobacteriales</taxon>
        <taxon>Sphingobacteriaceae</taxon>
        <taxon>Sphingobacterium</taxon>
    </lineage>
</organism>
<protein>
    <submittedName>
        <fullName evidence="2">Suppressor of fused protein (SUFU)</fullName>
    </submittedName>
</protein>
<dbReference type="AlphaFoldDB" id="A0A1H6BFK5"/>
<proteinExistence type="predicted"/>
<evidence type="ECO:0000313" key="3">
    <source>
        <dbReference type="Proteomes" id="UP000236731"/>
    </source>
</evidence>
<keyword evidence="3" id="KW-1185">Reference proteome</keyword>
<dbReference type="InterPro" id="IPR020941">
    <property type="entry name" value="SUFU-like_domain"/>
</dbReference>
<dbReference type="Pfam" id="PF05076">
    <property type="entry name" value="SUFU"/>
    <property type="match status" value="1"/>
</dbReference>
<gene>
    <name evidence="2" type="ORF">SAMN05421877_11076</name>
</gene>
<dbReference type="OrthoDB" id="2902204at2"/>
<sequence>MKLSKPDFLKSPLEHFRDSLESSYGEKGQVFREKSVKKKMPFVYTLTFPQTASHGMRTYSYGVSFAPHPDQHNRIELFLEMDATDMAWAHIVGYLANNLRGDCPFLQGEIIRIGQQISSDSGLNAFVVVPAIEESAETQVRDGKKASPIHIMQLIPIFEQEVLTIQKMGLERFLTQIRPQLKNPKRKAF</sequence>
<accession>A0A1H6BFK5</accession>